<reference evidence="2 3" key="1">
    <citation type="submission" date="2024-09" db="EMBL/GenBank/DDBJ databases">
        <authorList>
            <person name="Sun Q."/>
            <person name="Mori K."/>
        </authorList>
    </citation>
    <scope>NUCLEOTIDE SEQUENCE [LARGE SCALE GENOMIC DNA]</scope>
    <source>
        <strain evidence="2 3">CECT 8300</strain>
    </source>
</reference>
<dbReference type="SUPFAM" id="SSF51126">
    <property type="entry name" value="Pectin lyase-like"/>
    <property type="match status" value="1"/>
</dbReference>
<dbReference type="Proteomes" id="UP001589590">
    <property type="component" value="Unassembled WGS sequence"/>
</dbReference>
<protein>
    <submittedName>
        <fullName evidence="2">Right-handed parallel beta-helix repeat-containing protein</fullName>
    </submittedName>
</protein>
<dbReference type="Gene3D" id="2.160.20.10">
    <property type="entry name" value="Single-stranded right-handed beta-helix, Pectin lyase-like"/>
    <property type="match status" value="1"/>
</dbReference>
<dbReference type="PROSITE" id="PS51257">
    <property type="entry name" value="PROKAR_LIPOPROTEIN"/>
    <property type="match status" value="1"/>
</dbReference>
<dbReference type="SMART" id="SM00710">
    <property type="entry name" value="PbH1"/>
    <property type="match status" value="6"/>
</dbReference>
<dbReference type="EMBL" id="JBHMFA010000005">
    <property type="protein sequence ID" value="MFB9104654.1"/>
    <property type="molecule type" value="Genomic_DNA"/>
</dbReference>
<name>A0ABV5GYC4_9FLAO</name>
<evidence type="ECO:0000259" key="1">
    <source>
        <dbReference type="Pfam" id="PF13229"/>
    </source>
</evidence>
<dbReference type="Pfam" id="PF13229">
    <property type="entry name" value="Beta_helix"/>
    <property type="match status" value="1"/>
</dbReference>
<gene>
    <name evidence="2" type="ORF">ACFFU1_07080</name>
</gene>
<proteinExistence type="predicted"/>
<comment type="caution">
    <text evidence="2">The sequence shown here is derived from an EMBL/GenBank/DDBJ whole genome shotgun (WGS) entry which is preliminary data.</text>
</comment>
<dbReference type="RefSeq" id="WP_290273596.1">
    <property type="nucleotide sequence ID" value="NZ_JAUFQP010000013.1"/>
</dbReference>
<dbReference type="InterPro" id="IPR039448">
    <property type="entry name" value="Beta_helix"/>
</dbReference>
<dbReference type="InterPro" id="IPR012334">
    <property type="entry name" value="Pectin_lyas_fold"/>
</dbReference>
<evidence type="ECO:0000313" key="3">
    <source>
        <dbReference type="Proteomes" id="UP001589590"/>
    </source>
</evidence>
<dbReference type="InterPro" id="IPR011050">
    <property type="entry name" value="Pectin_lyase_fold/virulence"/>
</dbReference>
<keyword evidence="3" id="KW-1185">Reference proteome</keyword>
<organism evidence="2 3">
    <name type="scientific">Algibacter miyuki</name>
    <dbReference type="NCBI Taxonomy" id="1306933"/>
    <lineage>
        <taxon>Bacteria</taxon>
        <taxon>Pseudomonadati</taxon>
        <taxon>Bacteroidota</taxon>
        <taxon>Flavobacteriia</taxon>
        <taxon>Flavobacteriales</taxon>
        <taxon>Flavobacteriaceae</taxon>
        <taxon>Algibacter</taxon>
    </lineage>
</organism>
<evidence type="ECO:0000313" key="2">
    <source>
        <dbReference type="EMBL" id="MFB9104654.1"/>
    </source>
</evidence>
<dbReference type="InterPro" id="IPR006626">
    <property type="entry name" value="PbH1"/>
</dbReference>
<accession>A0ABV5GYC4</accession>
<feature type="domain" description="Right handed beta helix" evidence="1">
    <location>
        <begin position="283"/>
        <end position="447"/>
    </location>
</feature>
<sequence length="627" mass="69601">MKFIFRPMLIPLFSLLFIFTGCTEEALEEIQAIEEKAAVVNTNEDNDTNSDVDSSLPCEFKLENVEPNSIVIINCVMDLGYETVTLPSNVSIIYEGGDIINGTLSFSEGSIISGELLNSTLTVAGVLPELKNNVFNFLPERWEIIEDKVEDDVALSNRKKFNDVMLLVQKLGGTKFEVDNLNAYFDVSSRVNNPKIKSESAILLPSNFELSMTDNTYLRVQPNNAHAYSLIMVFKGENIKVTGGNLIGDRYEHDYTPVVDLYGKEYDTHEWGHVTHVSGGVNVTLEGINILDGSGDGFVVHGSSIRATDGTPGNAVISKNVTLRNCTIDGARRNGLSILDGDGILVENCNIFNTAEGDSPSGVKYSSAGAWPMQGISFEAWRVREADGTLKEYEKIENVVLRGNTFKNNRAGDVVLFTGSFITIEDNYFDGGIGNIASHDIIIRNNTMESRIENGVSLEYGIKVLSRLDYFGNEFNYNYQIYGNKVTGYKNPMVLSGENFEVYDNVLKDFKSGITLGKRFYKASFYNNTLETDLSTSYGYVANGADVKDIFIKNETINVGRRSVDFYDLIANSEKNLVFDNCNFNAFSKNKSNIDGCENITIQNSQFNVDFSIVDNSKNILLINNNN</sequence>